<name>A0A8E6EWF3_9BACT</name>
<dbReference type="InterPro" id="IPR050798">
    <property type="entry name" value="YhaM_exoribonuc/phosphodiest"/>
</dbReference>
<gene>
    <name evidence="3" type="ORF">KIH39_16865</name>
</gene>
<dbReference type="Pfam" id="PF01336">
    <property type="entry name" value="tRNA_anti-codon"/>
    <property type="match status" value="1"/>
</dbReference>
<dbReference type="SUPFAM" id="SSF109604">
    <property type="entry name" value="HD-domain/PDEase-like"/>
    <property type="match status" value="1"/>
</dbReference>
<dbReference type="Gene3D" id="1.10.3210.10">
    <property type="entry name" value="Hypothetical protein af1432"/>
    <property type="match status" value="1"/>
</dbReference>
<accession>A0A8E6EWF3</accession>
<dbReference type="InterPro" id="IPR012340">
    <property type="entry name" value="NA-bd_OB-fold"/>
</dbReference>
<dbReference type="RefSeq" id="WP_213494389.1">
    <property type="nucleotide sequence ID" value="NZ_CP074694.1"/>
</dbReference>
<dbReference type="Gene3D" id="2.40.50.140">
    <property type="entry name" value="Nucleic acid-binding proteins"/>
    <property type="match status" value="1"/>
</dbReference>
<dbReference type="Proteomes" id="UP000676194">
    <property type="component" value="Chromosome"/>
</dbReference>
<organism evidence="3 4">
    <name type="scientific">Telmatocola sphagniphila</name>
    <dbReference type="NCBI Taxonomy" id="1123043"/>
    <lineage>
        <taxon>Bacteria</taxon>
        <taxon>Pseudomonadati</taxon>
        <taxon>Planctomycetota</taxon>
        <taxon>Planctomycetia</taxon>
        <taxon>Gemmatales</taxon>
        <taxon>Gemmataceae</taxon>
    </lineage>
</organism>
<evidence type="ECO:0000256" key="1">
    <source>
        <dbReference type="ARBA" id="ARBA00022801"/>
    </source>
</evidence>
<dbReference type="KEGG" id="tsph:KIH39_16865"/>
<sequence length="333" mass="37567">MSRRTISTLRDGDSVDEVFLATDKQLRNNRNGQSFIQVTIQDRSGNLTGRVWNAGEALFRTFEIGEYIRVKGKAQLFQGALQLIVNNIEKIDSSGVNLADFLPRTEQDITKLFERLRGYLMKLTNPYLKSLAQCYLMDDKFVAAFCQAPAGVKVHHAYVGGLLEHVTTMMDVADRILPFYPDVNRDLLMIGVFLHDTGKIRELTYESAFNYSDEGQLLGHMNIGIEMLKHYEGQVKSLLGENMPEDLSVRLKHMIISHHGTAEFGSPKIPMTPEAVALHAIDSLDSRIHITVREIKDDVISNSNWTPYNAALQRKLYKGPKPKNGTPAQEDED</sequence>
<keyword evidence="4" id="KW-1185">Reference proteome</keyword>
<dbReference type="InterPro" id="IPR006674">
    <property type="entry name" value="HD_domain"/>
</dbReference>
<dbReference type="CDD" id="cd00077">
    <property type="entry name" value="HDc"/>
    <property type="match status" value="1"/>
</dbReference>
<evidence type="ECO:0000313" key="3">
    <source>
        <dbReference type="EMBL" id="QVL30518.1"/>
    </source>
</evidence>
<evidence type="ECO:0000259" key="2">
    <source>
        <dbReference type="SMART" id="SM00471"/>
    </source>
</evidence>
<dbReference type="InterPro" id="IPR004365">
    <property type="entry name" value="NA-bd_OB_tRNA"/>
</dbReference>
<dbReference type="SMART" id="SM00471">
    <property type="entry name" value="HDc"/>
    <property type="match status" value="1"/>
</dbReference>
<dbReference type="PANTHER" id="PTHR37294:SF1">
    <property type="entry name" value="3'-5' EXORIBONUCLEASE YHAM"/>
    <property type="match status" value="1"/>
</dbReference>
<feature type="domain" description="HD/PDEase" evidence="2">
    <location>
        <begin position="158"/>
        <end position="296"/>
    </location>
</feature>
<evidence type="ECO:0000313" key="4">
    <source>
        <dbReference type="Proteomes" id="UP000676194"/>
    </source>
</evidence>
<reference evidence="3" key="1">
    <citation type="submission" date="2021-05" db="EMBL/GenBank/DDBJ databases">
        <title>Complete genome sequence of the cellulolytic planctomycete Telmatocola sphagniphila SP2T and characterization of the first cellulase from planctomycetes.</title>
        <authorList>
            <person name="Rakitin A.L."/>
            <person name="Beletsky A.V."/>
            <person name="Naumoff D.G."/>
            <person name="Kulichevskaya I.S."/>
            <person name="Mardanov A.V."/>
            <person name="Ravin N.V."/>
            <person name="Dedysh S.N."/>
        </authorList>
    </citation>
    <scope>NUCLEOTIDE SEQUENCE</scope>
    <source>
        <strain evidence="3">SP2T</strain>
    </source>
</reference>
<dbReference type="Pfam" id="PF01966">
    <property type="entry name" value="HD"/>
    <property type="match status" value="1"/>
</dbReference>
<dbReference type="EMBL" id="CP074694">
    <property type="protein sequence ID" value="QVL30518.1"/>
    <property type="molecule type" value="Genomic_DNA"/>
</dbReference>
<protein>
    <submittedName>
        <fullName evidence="3">HD domain-containing protein</fullName>
    </submittedName>
</protein>
<dbReference type="GO" id="GO:0016787">
    <property type="term" value="F:hydrolase activity"/>
    <property type="evidence" value="ECO:0007669"/>
    <property type="project" value="UniProtKB-KW"/>
</dbReference>
<keyword evidence="1" id="KW-0378">Hydrolase</keyword>
<dbReference type="GO" id="GO:0003676">
    <property type="term" value="F:nucleic acid binding"/>
    <property type="evidence" value="ECO:0007669"/>
    <property type="project" value="InterPro"/>
</dbReference>
<proteinExistence type="predicted"/>
<dbReference type="PANTHER" id="PTHR37294">
    <property type="entry name" value="3'-5' EXORIBONUCLEASE YHAM"/>
    <property type="match status" value="1"/>
</dbReference>
<dbReference type="SUPFAM" id="SSF50249">
    <property type="entry name" value="Nucleic acid-binding proteins"/>
    <property type="match status" value="1"/>
</dbReference>
<dbReference type="AlphaFoldDB" id="A0A8E6EWF3"/>
<dbReference type="GO" id="GO:0031125">
    <property type="term" value="P:rRNA 3'-end processing"/>
    <property type="evidence" value="ECO:0007669"/>
    <property type="project" value="TreeGrafter"/>
</dbReference>
<dbReference type="CDD" id="cd04492">
    <property type="entry name" value="YhaM_OBF_like"/>
    <property type="match status" value="1"/>
</dbReference>
<dbReference type="InterPro" id="IPR003607">
    <property type="entry name" value="HD/PDEase_dom"/>
</dbReference>